<evidence type="ECO:0000256" key="5">
    <source>
        <dbReference type="ARBA" id="ARBA00030918"/>
    </source>
</evidence>
<feature type="domain" description="Lytic transglycosylase MltA" evidence="8">
    <location>
        <begin position="145"/>
        <end position="301"/>
    </location>
</feature>
<dbReference type="PANTHER" id="PTHR30124:SF0">
    <property type="entry name" value="MEMBRANE-BOUND LYTIC MUREIN TRANSGLYCOSYLASE A"/>
    <property type="match status" value="1"/>
</dbReference>
<dbReference type="PROSITE" id="PS51257">
    <property type="entry name" value="PROKAR_LIPOPROTEIN"/>
    <property type="match status" value="1"/>
</dbReference>
<dbReference type="CDD" id="cd14668">
    <property type="entry name" value="mlta_B"/>
    <property type="match status" value="1"/>
</dbReference>
<dbReference type="SUPFAM" id="SSF50685">
    <property type="entry name" value="Barwin-like endoglucanases"/>
    <property type="match status" value="1"/>
</dbReference>
<dbReference type="InterPro" id="IPR005300">
    <property type="entry name" value="MltA_B"/>
</dbReference>
<proteinExistence type="predicted"/>
<dbReference type="AlphaFoldDB" id="A0A4Y9SMV7"/>
<dbReference type="GO" id="GO:0009253">
    <property type="term" value="P:peptidoglycan catabolic process"/>
    <property type="evidence" value="ECO:0007669"/>
    <property type="project" value="TreeGrafter"/>
</dbReference>
<evidence type="ECO:0000256" key="3">
    <source>
        <dbReference type="ARBA" id="ARBA00023239"/>
    </source>
</evidence>
<feature type="region of interest" description="Disordered" evidence="6">
    <location>
        <begin position="24"/>
        <end position="57"/>
    </location>
</feature>
<dbReference type="PANTHER" id="PTHR30124">
    <property type="entry name" value="MEMBRANE-BOUND LYTIC MUREIN TRANSGLYCOSYLASE A"/>
    <property type="match status" value="1"/>
</dbReference>
<dbReference type="InterPro" id="IPR036908">
    <property type="entry name" value="RlpA-like_sf"/>
</dbReference>
<reference evidence="9 10" key="1">
    <citation type="submission" date="2019-03" db="EMBL/GenBank/DDBJ databases">
        <title>Draft Genome Sequence of Duganella callidus sp. nov., a Novel Duganella Species Isolated from Cultivated Soil.</title>
        <authorList>
            <person name="Raths R."/>
            <person name="Peta V."/>
            <person name="Bucking H."/>
        </authorList>
    </citation>
    <scope>NUCLEOTIDE SEQUENCE [LARGE SCALE GENOMIC DNA]</scope>
    <source>
        <strain evidence="9 10">DN04</strain>
    </source>
</reference>
<accession>A0A4Y9SMV7</accession>
<dbReference type="Pfam" id="PF03562">
    <property type="entry name" value="MltA"/>
    <property type="match status" value="1"/>
</dbReference>
<evidence type="ECO:0000313" key="10">
    <source>
        <dbReference type="Proteomes" id="UP000297729"/>
    </source>
</evidence>
<dbReference type="GO" id="GO:0009254">
    <property type="term" value="P:peptidoglycan turnover"/>
    <property type="evidence" value="ECO:0007669"/>
    <property type="project" value="InterPro"/>
</dbReference>
<dbReference type="EMBL" id="SPVG01000103">
    <property type="protein sequence ID" value="TFW23881.1"/>
    <property type="molecule type" value="Genomic_DNA"/>
</dbReference>
<keyword evidence="10" id="KW-1185">Reference proteome</keyword>
<evidence type="ECO:0000256" key="2">
    <source>
        <dbReference type="ARBA" id="ARBA00012587"/>
    </source>
</evidence>
<evidence type="ECO:0000256" key="6">
    <source>
        <dbReference type="SAM" id="MobiDB-lite"/>
    </source>
</evidence>
<dbReference type="GO" id="GO:0019867">
    <property type="term" value="C:outer membrane"/>
    <property type="evidence" value="ECO:0007669"/>
    <property type="project" value="InterPro"/>
</dbReference>
<dbReference type="OrthoDB" id="9783686at2"/>
<dbReference type="Gene3D" id="2.40.40.10">
    <property type="entry name" value="RlpA-like domain"/>
    <property type="match status" value="1"/>
</dbReference>
<dbReference type="GO" id="GO:0008933">
    <property type="term" value="F:peptidoglycan lytic transglycosylase activity"/>
    <property type="evidence" value="ECO:0007669"/>
    <property type="project" value="TreeGrafter"/>
</dbReference>
<comment type="caution">
    <text evidence="9">The sequence shown here is derived from an EMBL/GenBank/DDBJ whole genome shotgun (WGS) entry which is preliminary data.</text>
</comment>
<dbReference type="InterPro" id="IPR026044">
    <property type="entry name" value="MltA"/>
</dbReference>
<dbReference type="Gene3D" id="2.40.240.50">
    <property type="entry name" value="Barwin-like endoglucanases"/>
    <property type="match status" value="1"/>
</dbReference>
<evidence type="ECO:0000259" key="8">
    <source>
        <dbReference type="SMART" id="SM00925"/>
    </source>
</evidence>
<dbReference type="Proteomes" id="UP000297729">
    <property type="component" value="Unassembled WGS sequence"/>
</dbReference>
<dbReference type="InterPro" id="IPR010611">
    <property type="entry name" value="3D_dom"/>
</dbReference>
<evidence type="ECO:0000313" key="9">
    <source>
        <dbReference type="EMBL" id="TFW23881.1"/>
    </source>
</evidence>
<feature type="compositionally biased region" description="Pro residues" evidence="6">
    <location>
        <begin position="33"/>
        <end position="55"/>
    </location>
</feature>
<dbReference type="RefSeq" id="WP_135201591.1">
    <property type="nucleotide sequence ID" value="NZ_SPVG01000103.1"/>
</dbReference>
<keyword evidence="4" id="KW-0961">Cell wall biogenesis/degradation</keyword>
<keyword evidence="3" id="KW-0456">Lyase</keyword>
<organism evidence="9 10">
    <name type="scientific">Duganella callida</name>
    <dbReference type="NCBI Taxonomy" id="2561932"/>
    <lineage>
        <taxon>Bacteria</taxon>
        <taxon>Pseudomonadati</taxon>
        <taxon>Pseudomonadota</taxon>
        <taxon>Betaproteobacteria</taxon>
        <taxon>Burkholderiales</taxon>
        <taxon>Oxalobacteraceae</taxon>
        <taxon>Telluria group</taxon>
        <taxon>Duganella</taxon>
    </lineage>
</organism>
<evidence type="ECO:0000256" key="1">
    <source>
        <dbReference type="ARBA" id="ARBA00001420"/>
    </source>
</evidence>
<evidence type="ECO:0000256" key="4">
    <source>
        <dbReference type="ARBA" id="ARBA00023316"/>
    </source>
</evidence>
<dbReference type="CDD" id="cd14485">
    <property type="entry name" value="mltA_like_LT_A"/>
    <property type="match status" value="1"/>
</dbReference>
<dbReference type="GO" id="GO:0004553">
    <property type="term" value="F:hydrolase activity, hydrolyzing O-glycosyl compounds"/>
    <property type="evidence" value="ECO:0007669"/>
    <property type="project" value="InterPro"/>
</dbReference>
<name>A0A4Y9SMV7_9BURK</name>
<dbReference type="GO" id="GO:0071555">
    <property type="term" value="P:cell wall organization"/>
    <property type="evidence" value="ECO:0007669"/>
    <property type="project" value="UniProtKB-KW"/>
</dbReference>
<feature type="signal peptide" evidence="7">
    <location>
        <begin position="1"/>
        <end position="18"/>
    </location>
</feature>
<dbReference type="EC" id="4.2.2.n1" evidence="2"/>
<dbReference type="PIRSF" id="PIRSF019422">
    <property type="entry name" value="MltA"/>
    <property type="match status" value="1"/>
</dbReference>
<evidence type="ECO:0000256" key="7">
    <source>
        <dbReference type="SAM" id="SignalP"/>
    </source>
</evidence>
<feature type="chain" id="PRO_5021202712" description="peptidoglycan lytic exotransglycosylase" evidence="7">
    <location>
        <begin position="19"/>
        <end position="402"/>
    </location>
</feature>
<dbReference type="Pfam" id="PF06725">
    <property type="entry name" value="3D"/>
    <property type="match status" value="1"/>
</dbReference>
<comment type="catalytic activity">
    <reaction evidence="1">
        <text>Exolytic cleavage of the (1-&gt;4)-beta-glycosidic linkage between N-acetylmuramic acid (MurNAc) and N-acetylglucosamine (GlcNAc) residues in peptidoglycan, from either the reducing or the non-reducing ends of the peptidoglycan chains, with concomitant formation of a 1,6-anhydrobond in the MurNAc residue.</text>
        <dbReference type="EC" id="4.2.2.n1"/>
    </reaction>
</comment>
<keyword evidence="7" id="KW-0732">Signal</keyword>
<gene>
    <name evidence="9" type="ORF">E4L98_10925</name>
</gene>
<dbReference type="SMART" id="SM00925">
    <property type="entry name" value="MltA"/>
    <property type="match status" value="1"/>
</dbReference>
<sequence length="402" mass="43592">MFFTRRSLTFSLSAVALAACTSTPLPPERGAQPPVPPTPPVQPAPPVPPAEPPKPTAMQMVPTTFAALPGWDKDDLRAAWPAFSSSCSVLVKQASWKEPCTIARGVNGNDEQAIRTFFETFLEPNQVIAPDGAADGLVTGYYEPLLHGARKKGGPYQTPLYKVPDDMLTIDLASVYPELKGMRLRGKVVGKKVVPYATRADIEAASYSGKELLWVDDPVESFFLQVQGSGRVLLSDTGETVRVAYADQNGHPYKSIGKYLVEKGELTLEQASAQGIKSWIAGHPTRMQELFNVNPSYVFFKEERLPDPKVGPKGALGVPLTPQRSVAIDASQLPLGAPVFLSTTQPNSDIPLQRLVMAQDTGGAIRGAIRVDYFFGFGAEAAENAGRMKQRGKVWVLLPKKF</sequence>
<protein>
    <recommendedName>
        <fullName evidence="2">peptidoglycan lytic exotransglycosylase</fullName>
        <ecNumber evidence="2">4.2.2.n1</ecNumber>
    </recommendedName>
    <alternativeName>
        <fullName evidence="5">Murein hydrolase A</fullName>
    </alternativeName>
</protein>